<dbReference type="CDD" id="cd00077">
    <property type="entry name" value="HDc"/>
    <property type="match status" value="1"/>
</dbReference>
<feature type="domain" description="PDEase" evidence="7">
    <location>
        <begin position="143"/>
        <end position="429"/>
    </location>
</feature>
<feature type="binding site" evidence="4">
    <location>
        <position position="260"/>
    </location>
    <ligand>
        <name>Zn(2+)</name>
        <dbReference type="ChEBI" id="CHEBI:29105"/>
        <label>2</label>
    </ligand>
</feature>
<dbReference type="InterPro" id="IPR023174">
    <property type="entry name" value="PDEase_CS"/>
</dbReference>
<evidence type="ECO:0000256" key="3">
    <source>
        <dbReference type="PIRSR" id="PIRSR623088-1"/>
    </source>
</evidence>
<dbReference type="Proteomes" id="UP000646548">
    <property type="component" value="Unassembled WGS sequence"/>
</dbReference>
<feature type="binding site" evidence="4">
    <location>
        <position position="223"/>
    </location>
    <ligand>
        <name>Zn(2+)</name>
        <dbReference type="ChEBI" id="CHEBI:29105"/>
        <label>1</label>
    </ligand>
</feature>
<dbReference type="PROSITE" id="PS51845">
    <property type="entry name" value="PDEASE_I_2"/>
    <property type="match status" value="1"/>
</dbReference>
<organism evidence="8 9">
    <name type="scientific">Oryzias melastigma</name>
    <name type="common">Marine medaka</name>
    <dbReference type="NCBI Taxonomy" id="30732"/>
    <lineage>
        <taxon>Eukaryota</taxon>
        <taxon>Metazoa</taxon>
        <taxon>Chordata</taxon>
        <taxon>Craniata</taxon>
        <taxon>Vertebrata</taxon>
        <taxon>Euteleostomi</taxon>
        <taxon>Actinopterygii</taxon>
        <taxon>Neopterygii</taxon>
        <taxon>Teleostei</taxon>
        <taxon>Neoteleostei</taxon>
        <taxon>Acanthomorphata</taxon>
        <taxon>Ovalentaria</taxon>
        <taxon>Atherinomorphae</taxon>
        <taxon>Beloniformes</taxon>
        <taxon>Adrianichthyidae</taxon>
        <taxon>Oryziinae</taxon>
        <taxon>Oryzias</taxon>
    </lineage>
</organism>
<dbReference type="Gene3D" id="1.10.1300.10">
    <property type="entry name" value="3'5'-cyclic nucleotide phosphodiesterase, catalytic domain"/>
    <property type="match status" value="1"/>
</dbReference>
<dbReference type="Pfam" id="PF00233">
    <property type="entry name" value="PDEase_I"/>
    <property type="match status" value="1"/>
</dbReference>
<dbReference type="EMBL" id="WKFB01000307">
    <property type="protein sequence ID" value="KAF6727307.1"/>
    <property type="molecule type" value="Genomic_DNA"/>
</dbReference>
<comment type="caution">
    <text evidence="8">The sequence shown here is derived from an EMBL/GenBank/DDBJ whole genome shotgun (WGS) entry which is preliminary data.</text>
</comment>
<dbReference type="GO" id="GO:0004114">
    <property type="term" value="F:3',5'-cyclic-nucleotide phosphodiesterase activity"/>
    <property type="evidence" value="ECO:0007669"/>
    <property type="project" value="InterPro"/>
</dbReference>
<dbReference type="EC" id="3.1.4.-" evidence="5"/>
<gene>
    <name evidence="8" type="ORF">FQA47_022573</name>
</gene>
<evidence type="ECO:0000256" key="4">
    <source>
        <dbReference type="PIRSR" id="PIRSR623088-3"/>
    </source>
</evidence>
<feature type="binding site" evidence="4">
    <location>
        <position position="259"/>
    </location>
    <ligand>
        <name>Zn(2+)</name>
        <dbReference type="ChEBI" id="CHEBI:29105"/>
        <label>1</label>
    </ligand>
</feature>
<proteinExistence type="inferred from homology"/>
<dbReference type="PROSITE" id="PS00126">
    <property type="entry name" value="PDEASE_I_1"/>
    <property type="match status" value="1"/>
</dbReference>
<dbReference type="InterPro" id="IPR036971">
    <property type="entry name" value="PDEase_catalytic_dom_sf"/>
</dbReference>
<dbReference type="AlphaFoldDB" id="A0A834FDP0"/>
<evidence type="ECO:0000256" key="2">
    <source>
        <dbReference type="ARBA" id="ARBA00022801"/>
    </source>
</evidence>
<dbReference type="GO" id="GO:0046872">
    <property type="term" value="F:metal ion binding"/>
    <property type="evidence" value="ECO:0007669"/>
    <property type="project" value="UniProtKB-KW"/>
</dbReference>
<dbReference type="InterPro" id="IPR023088">
    <property type="entry name" value="PDEase"/>
</dbReference>
<dbReference type="InterPro" id="IPR002073">
    <property type="entry name" value="PDEase_catalytic_dom"/>
</dbReference>
<reference evidence="8" key="1">
    <citation type="journal article" name="BMC Genomics">
        <title>Long-read sequencing and de novo genome assembly of marine medaka (Oryzias melastigma).</title>
        <authorList>
            <person name="Liang P."/>
            <person name="Saqib H.S.A."/>
            <person name="Ni X."/>
            <person name="Shen Y."/>
        </authorList>
    </citation>
    <scope>NUCLEOTIDE SEQUENCE</scope>
    <source>
        <strain evidence="8">Bigg-433</strain>
    </source>
</reference>
<evidence type="ECO:0000256" key="6">
    <source>
        <dbReference type="SAM" id="MobiDB-lite"/>
    </source>
</evidence>
<comment type="similarity">
    <text evidence="5">Belongs to the cyclic nucleotide phosphodiesterase family.</text>
</comment>
<feature type="active site" description="Proton donor" evidence="3">
    <location>
        <position position="219"/>
    </location>
</feature>
<sequence>MEVCYQLPVLPLDRPVPKHVLSRRGAISFSSSSSLFGAPDPRQLSQRRGAISYDSSDQTALYIRMLDVRVRSQVGFEPERRSSHPYLRIDFRTLHSTSRLGYGSSSDSSGTERRVHRLLSFQRYLHSSRLLRGISQQIPLHILDEDYNGQARCMLEKVGNWNFDIFLFDRLTNGNSLVTLTFHLLNKYGLVELFQLDMVKLWRFLVMVQEDYHNDNPYHNAVHAADVTQAMYCFLQEPMLAKSLTSYDILLGLLAAATHDLGHPGVNQPFLIKTDHYLATLYRNTSVLENHHWKSAVGLLRETRLFSHLPAEDRSVSVLIFGLVKKRLTDADYVKSFSFSLNMERELGSLILATDISRQNDYLSRFRMHLDKENLCLSNASHRHFVLQMALKCAGHLQPLQTLGAEQTVERESDRGVLPTRRHREEAQT</sequence>
<comment type="cofactor">
    <cofactor evidence="5">
        <name>a divalent metal cation</name>
        <dbReference type="ChEBI" id="CHEBI:60240"/>
    </cofactor>
    <text evidence="5">Binds 2 divalent metal cations per subunit. Site 1 may preferentially bind zinc ions, while site 2 has a preference for magnesium and/or manganese ions.</text>
</comment>
<dbReference type="GO" id="GO:0007165">
    <property type="term" value="P:signal transduction"/>
    <property type="evidence" value="ECO:0007669"/>
    <property type="project" value="InterPro"/>
</dbReference>
<evidence type="ECO:0000313" key="9">
    <source>
        <dbReference type="Proteomes" id="UP000646548"/>
    </source>
</evidence>
<keyword evidence="2 5" id="KW-0378">Hydrolase</keyword>
<dbReference type="InterPro" id="IPR003607">
    <property type="entry name" value="HD/PDEase_dom"/>
</dbReference>
<feature type="region of interest" description="Disordered" evidence="6">
    <location>
        <begin position="406"/>
        <end position="429"/>
    </location>
</feature>
<evidence type="ECO:0000256" key="5">
    <source>
        <dbReference type="RuleBase" id="RU363067"/>
    </source>
</evidence>
<evidence type="ECO:0000259" key="7">
    <source>
        <dbReference type="PROSITE" id="PS51845"/>
    </source>
</evidence>
<dbReference type="PRINTS" id="PR00387">
    <property type="entry name" value="PDIESTERASE1"/>
</dbReference>
<protein>
    <recommendedName>
        <fullName evidence="5">Phosphodiesterase</fullName>
        <ecNumber evidence="5">3.1.4.-</ecNumber>
    </recommendedName>
</protein>
<dbReference type="SUPFAM" id="SSF109604">
    <property type="entry name" value="HD-domain/PDEase-like"/>
    <property type="match status" value="1"/>
</dbReference>
<feature type="binding site" evidence="4">
    <location>
        <position position="260"/>
    </location>
    <ligand>
        <name>Zn(2+)</name>
        <dbReference type="ChEBI" id="CHEBI:29105"/>
        <label>1</label>
    </ligand>
</feature>
<evidence type="ECO:0000256" key="1">
    <source>
        <dbReference type="ARBA" id="ARBA00022723"/>
    </source>
</evidence>
<dbReference type="PANTHER" id="PTHR11347">
    <property type="entry name" value="CYCLIC NUCLEOTIDE PHOSPHODIESTERASE"/>
    <property type="match status" value="1"/>
</dbReference>
<keyword evidence="1 4" id="KW-0479">Metal-binding</keyword>
<accession>A0A834FDP0</accession>
<evidence type="ECO:0000313" key="8">
    <source>
        <dbReference type="EMBL" id="KAF6727307.1"/>
    </source>
</evidence>
<name>A0A834FDP0_ORYME</name>